<feature type="signal peptide" evidence="1">
    <location>
        <begin position="1"/>
        <end position="30"/>
    </location>
</feature>
<dbReference type="STRING" id="46731.A0A3M6TU40"/>
<comment type="caution">
    <text evidence="2">The sequence shown here is derived from an EMBL/GenBank/DDBJ whole genome shotgun (WGS) entry which is preliminary data.</text>
</comment>
<dbReference type="Proteomes" id="UP000275408">
    <property type="component" value="Unassembled WGS sequence"/>
</dbReference>
<organism evidence="2 3">
    <name type="scientific">Pocillopora damicornis</name>
    <name type="common">Cauliflower coral</name>
    <name type="synonym">Millepora damicornis</name>
    <dbReference type="NCBI Taxonomy" id="46731"/>
    <lineage>
        <taxon>Eukaryota</taxon>
        <taxon>Metazoa</taxon>
        <taxon>Cnidaria</taxon>
        <taxon>Anthozoa</taxon>
        <taxon>Hexacorallia</taxon>
        <taxon>Scleractinia</taxon>
        <taxon>Astrocoeniina</taxon>
        <taxon>Pocilloporidae</taxon>
        <taxon>Pocillopora</taxon>
    </lineage>
</organism>
<protein>
    <recommendedName>
        <fullName evidence="4">GT23 domain-containing protein</fullName>
    </recommendedName>
</protein>
<reference evidence="2 3" key="1">
    <citation type="journal article" date="2018" name="Sci. Rep.">
        <title>Comparative analysis of the Pocillopora damicornis genome highlights role of immune system in coral evolution.</title>
        <authorList>
            <person name="Cunning R."/>
            <person name="Bay R.A."/>
            <person name="Gillette P."/>
            <person name="Baker A.C."/>
            <person name="Traylor-Knowles N."/>
        </authorList>
    </citation>
    <scope>NUCLEOTIDE SEQUENCE [LARGE SCALE GENOMIC DNA]</scope>
    <source>
        <strain evidence="2">RSMAS</strain>
        <tissue evidence="2">Whole animal</tissue>
    </source>
</reference>
<evidence type="ECO:0000313" key="2">
    <source>
        <dbReference type="EMBL" id="RMX44937.1"/>
    </source>
</evidence>
<gene>
    <name evidence="2" type="ORF">pdam_00017094</name>
</gene>
<evidence type="ECO:0008006" key="4">
    <source>
        <dbReference type="Google" id="ProtNLM"/>
    </source>
</evidence>
<dbReference type="AlphaFoldDB" id="A0A3M6TU40"/>
<keyword evidence="1" id="KW-0732">Signal</keyword>
<proteinExistence type="predicted"/>
<evidence type="ECO:0000313" key="3">
    <source>
        <dbReference type="Proteomes" id="UP000275408"/>
    </source>
</evidence>
<dbReference type="Gene3D" id="3.40.50.11350">
    <property type="match status" value="1"/>
</dbReference>
<name>A0A3M6TU40_POCDA</name>
<accession>A0A3M6TU40</accession>
<dbReference type="EMBL" id="RCHS01002921">
    <property type="protein sequence ID" value="RMX44937.1"/>
    <property type="molecule type" value="Genomic_DNA"/>
</dbReference>
<dbReference type="OrthoDB" id="5951598at2759"/>
<feature type="chain" id="PRO_5018320815" description="GT23 domain-containing protein" evidence="1">
    <location>
        <begin position="31"/>
        <end position="492"/>
    </location>
</feature>
<sequence>MCFKLSRLMDCSVVMLVGCALLLYLKSAQVTEDICWKFLSHCKLRAFSNEHQITEESRPKTEGKSHLGIKNNLNRPLKVNVTNLVLKELQGGFFAAVREGKQRDSSLDTSVCVSEPTVLECLEVGFAALLLATLDHVSYCRMLGIDKVTIHWKNCQSCCAKDPQENSWSAYFEPLNTGAELNAKKVLCLGGIIVGNVLVQESAKLPYFNQEKKSQSNGILRSSLLEVGFRKRQSLPGYEEGAVITAELRKWVHGLIGEYVRPQESIQSRVNQFYMENMNGYNMLGVHVRGIDHMLEMEEKKLPAMEKWIQDAEAVFKTLEQPKKIFLASDNNEIVHRFVEYFEKEKVVYTAAMRADEYQSLRPINGQVNGIDAIESGSQVLIDILLLAKCGHFLHAESSVATLASFFNPHMELHFLGNVGDNGTFKAGNSNLTKAPDPKTNYEDEREWENGWEEQIESLAWCFQMNSPSSACPNMAVGQLIDSKEVRTYFSQ</sequence>
<evidence type="ECO:0000256" key="1">
    <source>
        <dbReference type="SAM" id="SignalP"/>
    </source>
</evidence>
<keyword evidence="3" id="KW-1185">Reference proteome</keyword>